<dbReference type="InterPro" id="IPR050486">
    <property type="entry name" value="Mannose-1P_guanyltransferase"/>
</dbReference>
<evidence type="ECO:0000259" key="1">
    <source>
        <dbReference type="Pfam" id="PF00483"/>
    </source>
</evidence>
<name>D9PZT2_ACIS3</name>
<dbReference type="InterPro" id="IPR005835">
    <property type="entry name" value="NTP_transferase_dom"/>
</dbReference>
<keyword evidence="2" id="KW-0808">Transferase</keyword>
<dbReference type="EMBL" id="CP001742">
    <property type="protein sequence ID" value="ADL18570.1"/>
    <property type="molecule type" value="Genomic_DNA"/>
</dbReference>
<dbReference type="CDD" id="cd04181">
    <property type="entry name" value="NTP_transferase"/>
    <property type="match status" value="1"/>
</dbReference>
<keyword evidence="2" id="KW-0548">Nucleotidyltransferase</keyword>
<dbReference type="GO" id="GO:0004475">
    <property type="term" value="F:mannose-1-phosphate guanylyltransferase (GTP) activity"/>
    <property type="evidence" value="ECO:0007669"/>
    <property type="project" value="UniProtKB-EC"/>
</dbReference>
<dbReference type="InParanoid" id="D9PZT2"/>
<dbReference type="AlphaFoldDB" id="D9PZT2"/>
<dbReference type="eggNOG" id="arCOG00663">
    <property type="taxonomic scope" value="Archaea"/>
</dbReference>
<dbReference type="Proteomes" id="UP000000346">
    <property type="component" value="Chromosome"/>
</dbReference>
<sequence length="256" mass="28552">MELTTETWGNRLSLTAAILAGGEGTRFRPYTDLIPKPMIPLGPDEKPVADHIVNVLIKGGVSHIVFLVNYKWKYVRNYFGYGDRFGIKIDYSIDDDKYKNTGGSLLKAYKHHLLDSDPIVVWYGDILAPINASGLVKEHVRQGVDALLVVANSYQVPVGVAEVNEKNDVVSLKEKPWVDMKVTIGVLTIRPGLLEEYEGQLGTSFDIMGDLIPAMISSGRKVKAYIYDGPWVDVGSLERYKKIDEDLLRKVTELPS</sequence>
<dbReference type="EC" id="2.7.7.13" evidence="2"/>
<dbReference type="InterPro" id="IPR029044">
    <property type="entry name" value="Nucleotide-diphossugar_trans"/>
</dbReference>
<dbReference type="KEGG" id="asc:ASAC_0162"/>
<protein>
    <submittedName>
        <fullName evidence="2">Putative sugar-phosphate nucleotidyl transferase</fullName>
        <ecNumber evidence="2">2.7.7.13</ecNumber>
    </submittedName>
</protein>
<accession>D9PZT2</accession>
<dbReference type="Pfam" id="PF00483">
    <property type="entry name" value="NTP_transferase"/>
    <property type="match status" value="1"/>
</dbReference>
<dbReference type="HOGENOM" id="CLU_029499_2_0_2"/>
<reference evidence="2 3" key="1">
    <citation type="journal article" date="2010" name="Appl. Environ. Microbiol.">
        <title>The genome sequence of the crenarchaeon Acidilobus saccharovorans supports a new order, Acidilobales, and suggests an important ecological role in terrestrial acidic hot springs.</title>
        <authorList>
            <person name="Mardanov A.V."/>
            <person name="Svetlitchnyi V.A."/>
            <person name="Beletsky A.V."/>
            <person name="Prokofeva M.I."/>
            <person name="Bonch-Osmolovskaya E.A."/>
            <person name="Ravin N.V."/>
            <person name="Skryabin K.G."/>
        </authorList>
    </citation>
    <scope>NUCLEOTIDE SEQUENCE [LARGE SCALE GENOMIC DNA]</scope>
    <source>
        <strain evidence="3">DSM 16705 / JCM 18335 / VKM B-2471 / 345-15</strain>
    </source>
</reference>
<dbReference type="PANTHER" id="PTHR22572">
    <property type="entry name" value="SUGAR-1-PHOSPHATE GUANYL TRANSFERASE"/>
    <property type="match status" value="1"/>
</dbReference>
<evidence type="ECO:0000313" key="3">
    <source>
        <dbReference type="Proteomes" id="UP000000346"/>
    </source>
</evidence>
<dbReference type="Gene3D" id="3.90.550.10">
    <property type="entry name" value="Spore Coat Polysaccharide Biosynthesis Protein SpsA, Chain A"/>
    <property type="match status" value="1"/>
</dbReference>
<proteinExistence type="predicted"/>
<gene>
    <name evidence="2" type="ordered locus">ASAC_0162</name>
</gene>
<evidence type="ECO:0000313" key="2">
    <source>
        <dbReference type="EMBL" id="ADL18570.1"/>
    </source>
</evidence>
<feature type="domain" description="Nucleotidyl transferase" evidence="1">
    <location>
        <begin position="16"/>
        <end position="248"/>
    </location>
</feature>
<dbReference type="SUPFAM" id="SSF53448">
    <property type="entry name" value="Nucleotide-diphospho-sugar transferases"/>
    <property type="match status" value="1"/>
</dbReference>
<dbReference type="STRING" id="666510.ASAC_0162"/>
<keyword evidence="3" id="KW-1185">Reference proteome</keyword>
<organism evidence="2 3">
    <name type="scientific">Acidilobus saccharovorans (strain DSM 16705 / JCM 18335 / VKM B-2471 / 345-15)</name>
    <dbReference type="NCBI Taxonomy" id="666510"/>
    <lineage>
        <taxon>Archaea</taxon>
        <taxon>Thermoproteota</taxon>
        <taxon>Thermoprotei</taxon>
        <taxon>Acidilobales</taxon>
        <taxon>Acidilobaceae</taxon>
        <taxon>Acidilobus</taxon>
    </lineage>
</organism>